<protein>
    <submittedName>
        <fullName evidence="2">PIG-L deacetylase family protein</fullName>
        <ecNumber evidence="2">3.5.1.-</ecNumber>
    </submittedName>
</protein>
<dbReference type="SUPFAM" id="SSF102588">
    <property type="entry name" value="LmbE-like"/>
    <property type="match status" value="1"/>
</dbReference>
<dbReference type="Gene3D" id="3.40.50.10320">
    <property type="entry name" value="LmbE-like"/>
    <property type="match status" value="1"/>
</dbReference>
<dbReference type="PANTHER" id="PTHR12993:SF11">
    <property type="entry name" value="N-ACETYLGLUCOSAMINYL-PHOSPHATIDYLINOSITOL DE-N-ACETYLASE"/>
    <property type="match status" value="1"/>
</dbReference>
<gene>
    <name evidence="2" type="ORF">ACFP3U_08085</name>
</gene>
<evidence type="ECO:0000313" key="3">
    <source>
        <dbReference type="Proteomes" id="UP001595975"/>
    </source>
</evidence>
<sequence length="221" mass="24267">MTRADLLVVLAHPDDETLHCGGLIHHTARNSGTVVTVTLTRGGAGRTLGMCTEAELPAVRERELRRAVESLGVSQAEVHDLPDGRLVDHETEATSLVLDSLRRWTPHRVVAFPPNGMNGHPDHRSAHRIALAALDRYDPTPEVLLVTSTTPYTEPARPGFLDPAQVEAMRLPATLRTRVGDSLEAKLRAMGHYETQARSTAKILRCYPETLLTEVFHRVAG</sequence>
<dbReference type="Proteomes" id="UP001595975">
    <property type="component" value="Unassembled WGS sequence"/>
</dbReference>
<organism evidence="2 3">
    <name type="scientific">Kitasatospora misakiensis</name>
    <dbReference type="NCBI Taxonomy" id="67330"/>
    <lineage>
        <taxon>Bacteria</taxon>
        <taxon>Bacillati</taxon>
        <taxon>Actinomycetota</taxon>
        <taxon>Actinomycetes</taxon>
        <taxon>Kitasatosporales</taxon>
        <taxon>Streptomycetaceae</taxon>
        <taxon>Kitasatospora</taxon>
    </lineage>
</organism>
<proteinExistence type="predicted"/>
<keyword evidence="2" id="KW-0378">Hydrolase</keyword>
<evidence type="ECO:0000313" key="2">
    <source>
        <dbReference type="EMBL" id="MFC5662943.1"/>
    </source>
</evidence>
<keyword evidence="1" id="KW-0862">Zinc</keyword>
<evidence type="ECO:0000256" key="1">
    <source>
        <dbReference type="ARBA" id="ARBA00022833"/>
    </source>
</evidence>
<accession>A0ABW0WZH5</accession>
<dbReference type="InterPro" id="IPR024078">
    <property type="entry name" value="LmbE-like_dom_sf"/>
</dbReference>
<dbReference type="EMBL" id="JBHSOF010000007">
    <property type="protein sequence ID" value="MFC5662943.1"/>
    <property type="molecule type" value="Genomic_DNA"/>
</dbReference>
<dbReference type="InterPro" id="IPR003737">
    <property type="entry name" value="GlcNAc_PI_deacetylase-related"/>
</dbReference>
<name>A0ABW0WZH5_9ACTN</name>
<dbReference type="PANTHER" id="PTHR12993">
    <property type="entry name" value="N-ACETYLGLUCOSAMINYL-PHOSPHATIDYLINOSITOL DE-N-ACETYLASE-RELATED"/>
    <property type="match status" value="1"/>
</dbReference>
<keyword evidence="3" id="KW-1185">Reference proteome</keyword>
<dbReference type="Pfam" id="PF02585">
    <property type="entry name" value="PIG-L"/>
    <property type="match status" value="1"/>
</dbReference>
<comment type="caution">
    <text evidence="2">The sequence shown here is derived from an EMBL/GenBank/DDBJ whole genome shotgun (WGS) entry which is preliminary data.</text>
</comment>
<dbReference type="EC" id="3.5.1.-" evidence="2"/>
<dbReference type="GO" id="GO:0016787">
    <property type="term" value="F:hydrolase activity"/>
    <property type="evidence" value="ECO:0007669"/>
    <property type="project" value="UniProtKB-KW"/>
</dbReference>
<dbReference type="RefSeq" id="WP_380224582.1">
    <property type="nucleotide sequence ID" value="NZ_JBHSOF010000007.1"/>
</dbReference>
<reference evidence="3" key="1">
    <citation type="journal article" date="2019" name="Int. J. Syst. Evol. Microbiol.">
        <title>The Global Catalogue of Microorganisms (GCM) 10K type strain sequencing project: providing services to taxonomists for standard genome sequencing and annotation.</title>
        <authorList>
            <consortium name="The Broad Institute Genomics Platform"/>
            <consortium name="The Broad Institute Genome Sequencing Center for Infectious Disease"/>
            <person name="Wu L."/>
            <person name="Ma J."/>
        </authorList>
    </citation>
    <scope>NUCLEOTIDE SEQUENCE [LARGE SCALE GENOMIC DNA]</scope>
    <source>
        <strain evidence="3">CGMCC 4.1437</strain>
    </source>
</reference>